<name>A0ABP3S5U5_9CAUL</name>
<gene>
    <name evidence="2" type="ORF">GCM10009422_18050</name>
</gene>
<sequence length="56" mass="5857">MSESDRPSTRETENDNQRPPAHEGEAPRPATEPKGSEGSSNPGDTATDPATGKPNP</sequence>
<reference evidence="3" key="1">
    <citation type="journal article" date="2019" name="Int. J. Syst. Evol. Microbiol.">
        <title>The Global Catalogue of Microorganisms (GCM) 10K type strain sequencing project: providing services to taxonomists for standard genome sequencing and annotation.</title>
        <authorList>
            <consortium name="The Broad Institute Genomics Platform"/>
            <consortium name="The Broad Institute Genome Sequencing Center for Infectious Disease"/>
            <person name="Wu L."/>
            <person name="Ma J."/>
        </authorList>
    </citation>
    <scope>NUCLEOTIDE SEQUENCE [LARGE SCALE GENOMIC DNA]</scope>
    <source>
        <strain evidence="3">JCM 12928</strain>
    </source>
</reference>
<feature type="region of interest" description="Disordered" evidence="1">
    <location>
        <begin position="1"/>
        <end position="56"/>
    </location>
</feature>
<keyword evidence="3" id="KW-1185">Reference proteome</keyword>
<feature type="compositionally biased region" description="Basic and acidic residues" evidence="1">
    <location>
        <begin position="1"/>
        <end position="26"/>
    </location>
</feature>
<protein>
    <submittedName>
        <fullName evidence="2">Uncharacterized protein</fullName>
    </submittedName>
</protein>
<accession>A0ABP3S5U5</accession>
<organism evidence="2 3">
    <name type="scientific">Brevundimonas kwangchunensis</name>
    <dbReference type="NCBI Taxonomy" id="322163"/>
    <lineage>
        <taxon>Bacteria</taxon>
        <taxon>Pseudomonadati</taxon>
        <taxon>Pseudomonadota</taxon>
        <taxon>Alphaproteobacteria</taxon>
        <taxon>Caulobacterales</taxon>
        <taxon>Caulobacteraceae</taxon>
        <taxon>Brevundimonas</taxon>
    </lineage>
</organism>
<evidence type="ECO:0000256" key="1">
    <source>
        <dbReference type="SAM" id="MobiDB-lite"/>
    </source>
</evidence>
<evidence type="ECO:0000313" key="2">
    <source>
        <dbReference type="EMBL" id="GAA0622431.1"/>
    </source>
</evidence>
<dbReference type="RefSeq" id="WP_343792902.1">
    <property type="nucleotide sequence ID" value="NZ_BAAAGA010000004.1"/>
</dbReference>
<dbReference type="Proteomes" id="UP001501352">
    <property type="component" value="Unassembled WGS sequence"/>
</dbReference>
<dbReference type="EMBL" id="BAAAGA010000004">
    <property type="protein sequence ID" value="GAA0622431.1"/>
    <property type="molecule type" value="Genomic_DNA"/>
</dbReference>
<proteinExistence type="predicted"/>
<evidence type="ECO:0000313" key="3">
    <source>
        <dbReference type="Proteomes" id="UP001501352"/>
    </source>
</evidence>
<comment type="caution">
    <text evidence="2">The sequence shown here is derived from an EMBL/GenBank/DDBJ whole genome shotgun (WGS) entry which is preliminary data.</text>
</comment>